<feature type="compositionally biased region" description="Basic and acidic residues" evidence="1">
    <location>
        <begin position="142"/>
        <end position="166"/>
    </location>
</feature>
<feature type="region of interest" description="Disordered" evidence="1">
    <location>
        <begin position="21"/>
        <end position="48"/>
    </location>
</feature>
<feature type="region of interest" description="Disordered" evidence="1">
    <location>
        <begin position="77"/>
        <end position="97"/>
    </location>
</feature>
<feature type="region of interest" description="Disordered" evidence="1">
    <location>
        <begin position="124"/>
        <end position="169"/>
    </location>
</feature>
<comment type="caution">
    <text evidence="2">The sequence shown here is derived from an EMBL/GenBank/DDBJ whole genome shotgun (WGS) entry which is preliminary data.</text>
</comment>
<proteinExistence type="predicted"/>
<evidence type="ECO:0000313" key="2">
    <source>
        <dbReference type="EMBL" id="MPL71166.1"/>
    </source>
</evidence>
<dbReference type="AlphaFoldDB" id="A0A644TW00"/>
<organism evidence="2">
    <name type="scientific">bioreactor metagenome</name>
    <dbReference type="NCBI Taxonomy" id="1076179"/>
    <lineage>
        <taxon>unclassified sequences</taxon>
        <taxon>metagenomes</taxon>
        <taxon>ecological metagenomes</taxon>
    </lineage>
</organism>
<reference evidence="2" key="1">
    <citation type="submission" date="2019-08" db="EMBL/GenBank/DDBJ databases">
        <authorList>
            <person name="Kucharzyk K."/>
            <person name="Murdoch R.W."/>
            <person name="Higgins S."/>
            <person name="Loffler F."/>
        </authorList>
    </citation>
    <scope>NUCLEOTIDE SEQUENCE</scope>
</reference>
<dbReference type="EMBL" id="VSSQ01000057">
    <property type="protein sequence ID" value="MPL71166.1"/>
    <property type="molecule type" value="Genomic_DNA"/>
</dbReference>
<evidence type="ECO:0000256" key="1">
    <source>
        <dbReference type="SAM" id="MobiDB-lite"/>
    </source>
</evidence>
<gene>
    <name evidence="2" type="ORF">SDC9_16937</name>
</gene>
<sequence length="253" mass="26293">MSGRSAVLCGEQRAELRHALGGEAGGLEDGAGEADGGRARGRHHPPGGHCRAAVAVERGADVACGMRTKEGRAVRGMGHGIEQPRPGEGERAAADPRHRRPFGVACLQEAGEIGRLRAFPDHAADHRDDLRPPVVAGAKPGLDLDRQPALRPEPPRGRGEEPRLDSIEWGAGSGDECIFPIRETRGQDQCDASHLFLSPLRAGTMGGAAANGNGGGRERRVGGGAAIAGALFPSFFLPAAIVDLGKIQGGERC</sequence>
<name>A0A644TW00_9ZZZZ</name>
<protein>
    <submittedName>
        <fullName evidence="2">Uncharacterized protein</fullName>
    </submittedName>
</protein>
<feature type="compositionally biased region" description="Basic and acidic residues" evidence="1">
    <location>
        <begin position="85"/>
        <end position="96"/>
    </location>
</feature>
<accession>A0A644TW00</accession>